<evidence type="ECO:0000256" key="1">
    <source>
        <dbReference type="SAM" id="Phobius"/>
    </source>
</evidence>
<protein>
    <submittedName>
        <fullName evidence="2">Uncharacterized protein</fullName>
    </submittedName>
</protein>
<evidence type="ECO:0000313" key="2">
    <source>
        <dbReference type="EMBL" id="KYH32692.1"/>
    </source>
</evidence>
<accession>A0A151AYR6</accession>
<proteinExistence type="predicted"/>
<dbReference type="EMBL" id="LTBC01000003">
    <property type="protein sequence ID" value="KYH32692.1"/>
    <property type="molecule type" value="Genomic_DNA"/>
</dbReference>
<feature type="transmembrane region" description="Helical" evidence="1">
    <location>
        <begin position="7"/>
        <end position="27"/>
    </location>
</feature>
<keyword evidence="1" id="KW-1133">Transmembrane helix</keyword>
<dbReference type="SUPFAM" id="SSF52540">
    <property type="entry name" value="P-loop containing nucleoside triphosphate hydrolases"/>
    <property type="match status" value="1"/>
</dbReference>
<comment type="caution">
    <text evidence="2">The sequence shown here is derived from an EMBL/GenBank/DDBJ whole genome shotgun (WGS) entry which is preliminary data.</text>
</comment>
<dbReference type="Gene3D" id="3.40.50.300">
    <property type="entry name" value="P-loop containing nucleotide triphosphate hydrolases"/>
    <property type="match status" value="1"/>
</dbReference>
<reference evidence="2 3" key="1">
    <citation type="submission" date="2016-02" db="EMBL/GenBank/DDBJ databases">
        <title>Genome sequence of Moorella mulderi DSM 14980.</title>
        <authorList>
            <person name="Poehlein A."/>
            <person name="Daniel R."/>
        </authorList>
    </citation>
    <scope>NUCLEOTIDE SEQUENCE [LARGE SCALE GENOMIC DNA]</scope>
    <source>
        <strain evidence="2 3">DSM 14980</strain>
    </source>
</reference>
<organism evidence="2 3">
    <name type="scientific">Moorella mulderi DSM 14980</name>
    <dbReference type="NCBI Taxonomy" id="1122241"/>
    <lineage>
        <taxon>Bacteria</taxon>
        <taxon>Bacillati</taxon>
        <taxon>Bacillota</taxon>
        <taxon>Clostridia</taxon>
        <taxon>Neomoorellales</taxon>
        <taxon>Neomoorellaceae</taxon>
        <taxon>Neomoorella</taxon>
    </lineage>
</organism>
<gene>
    <name evidence="2" type="ORF">MOMUL_12940</name>
</gene>
<feature type="transmembrane region" description="Helical" evidence="1">
    <location>
        <begin position="47"/>
        <end position="68"/>
    </location>
</feature>
<keyword evidence="1" id="KW-0472">Membrane</keyword>
<keyword evidence="1" id="KW-0812">Transmembrane</keyword>
<keyword evidence="3" id="KW-1185">Reference proteome</keyword>
<name>A0A151AYR6_9FIRM</name>
<sequence>MLRSRYGLDCAIINGEVIIITAANHVIHLSRMWNPAKEDQATNRVYRIGQVTLFMTTSLWLYITFSAMGRARVPLIKNCTGFCKPKEN</sequence>
<dbReference type="InterPro" id="IPR027417">
    <property type="entry name" value="P-loop_NTPase"/>
</dbReference>
<evidence type="ECO:0000313" key="3">
    <source>
        <dbReference type="Proteomes" id="UP000075670"/>
    </source>
</evidence>
<dbReference type="AlphaFoldDB" id="A0A151AYR6"/>
<dbReference type="Proteomes" id="UP000075670">
    <property type="component" value="Unassembled WGS sequence"/>
</dbReference>
<dbReference type="PATRIC" id="fig|1122241.3.peg.1359"/>